<dbReference type="Pfam" id="PF04326">
    <property type="entry name" value="SLFN_AlbA_2"/>
    <property type="match status" value="1"/>
</dbReference>
<comment type="caution">
    <text evidence="2">The sequence shown here is derived from an EMBL/GenBank/DDBJ whole genome shotgun (WGS) entry which is preliminary data.</text>
</comment>
<evidence type="ECO:0000313" key="2">
    <source>
        <dbReference type="EMBL" id="KOA81431.1"/>
    </source>
</evidence>
<dbReference type="InterPro" id="IPR038461">
    <property type="entry name" value="Schlafen_AlbA_2_dom_sf"/>
</dbReference>
<dbReference type="RefSeq" id="WP_013720838.1">
    <property type="nucleotide sequence ID" value="NZ_LGVO01000037.1"/>
</dbReference>
<accession>A0A9Q1UVV8</accession>
<evidence type="ECO:0000259" key="1">
    <source>
        <dbReference type="Pfam" id="PF04326"/>
    </source>
</evidence>
<feature type="domain" description="Schlafen AlbA-2" evidence="1">
    <location>
        <begin position="18"/>
        <end position="147"/>
    </location>
</feature>
<evidence type="ECO:0000313" key="3">
    <source>
        <dbReference type="Proteomes" id="UP000037540"/>
    </source>
</evidence>
<name>A0A9Q1UVV8_CLOBO</name>
<gene>
    <name evidence="2" type="ORF">ADU74_14110</name>
</gene>
<dbReference type="AlphaFoldDB" id="A0A9Q1UVV8"/>
<organism evidence="2 3">
    <name type="scientific">Clostridium botulinum</name>
    <dbReference type="NCBI Taxonomy" id="1491"/>
    <lineage>
        <taxon>Bacteria</taxon>
        <taxon>Bacillati</taxon>
        <taxon>Bacillota</taxon>
        <taxon>Clostridia</taxon>
        <taxon>Eubacteriales</taxon>
        <taxon>Clostridiaceae</taxon>
        <taxon>Clostridium</taxon>
    </lineage>
</organism>
<sequence length="381" mass="45509">MYNNLKEVVQELIERGFEGNYWDFKQKWHKNNDRLLHDILCFANTVHVKDCFLIFGVSDNCEVLGVADDENRKKQADVLDMLNNCSFAGDNNPQISLETIKLQDKELDILIIYNTNNTPLYITKKCKKYNDIQENFIYSREGDRNTSIKENSNIYEIERLWQKRFGLNRNCIEEFKEILKDKSAWKSNSYGYYYIYNPEFVIKLGDFMDDCTRPAAYSYLMTNESTSYYDLQLIYKGTLLNTFQEVVLDSGRYSTISPDLNFIYRDKYHRETYEFRSYTKGTLEYLLYRFLFNSESEEAIYAKGSFDEIISIFNDEYERKEFIEYIKINLSRFDQELQQLLAKEPCKYDSYGEYDDECLNETIMSCKLAKKYLDEFRSINK</sequence>
<dbReference type="Proteomes" id="UP000037540">
    <property type="component" value="Unassembled WGS sequence"/>
</dbReference>
<dbReference type="InterPro" id="IPR007421">
    <property type="entry name" value="Schlafen_AlbA_2_dom"/>
</dbReference>
<dbReference type="EMBL" id="LGVR01000123">
    <property type="protein sequence ID" value="KOA81431.1"/>
    <property type="molecule type" value="Genomic_DNA"/>
</dbReference>
<proteinExistence type="predicted"/>
<dbReference type="OrthoDB" id="869451at2"/>
<reference evidence="2 3" key="1">
    <citation type="submission" date="2015-07" db="EMBL/GenBank/DDBJ databases">
        <title>Draft genome sequences of 17 French Clostridium botulinum group III.</title>
        <authorList>
            <person name="Woudstra C."/>
            <person name="Le Marechal C."/>
            <person name="Souillard R."/>
            <person name="Bayon-Auboyer M.-H."/>
            <person name="Dessouter D."/>
            <person name="Fach P."/>
        </authorList>
    </citation>
    <scope>NUCLEOTIDE SEQUENCE [LARGE SCALE GENOMIC DNA]</scope>
    <source>
        <strain evidence="2 3">12LNRI-CD</strain>
    </source>
</reference>
<protein>
    <submittedName>
        <fullName evidence="2">Abi-alpha protein</fullName>
    </submittedName>
</protein>
<dbReference type="Gene3D" id="3.30.950.30">
    <property type="entry name" value="Schlafen, AAA domain"/>
    <property type="match status" value="1"/>
</dbReference>